<dbReference type="PANTHER" id="PTHR10953:SF29">
    <property type="entry name" value="NEDD8-ACTIVATING ENZYME E1 REGULATORY SUBUNIT"/>
    <property type="match status" value="1"/>
</dbReference>
<evidence type="ECO:0000259" key="6">
    <source>
        <dbReference type="Pfam" id="PF00899"/>
    </source>
</evidence>
<dbReference type="GO" id="GO:0019781">
    <property type="term" value="F:NEDD8 activating enzyme activity"/>
    <property type="evidence" value="ECO:0007669"/>
    <property type="project" value="UniProtKB-UniRule"/>
</dbReference>
<dbReference type="SUPFAM" id="SSF69572">
    <property type="entry name" value="Activating enzymes of the ubiquitin-like proteins"/>
    <property type="match status" value="2"/>
</dbReference>
<dbReference type="InterPro" id="IPR030667">
    <property type="entry name" value="APP-BP1"/>
</dbReference>
<feature type="compositionally biased region" description="Low complexity" evidence="5">
    <location>
        <begin position="133"/>
        <end position="162"/>
    </location>
</feature>
<dbReference type="GO" id="GO:0005737">
    <property type="term" value="C:cytoplasm"/>
    <property type="evidence" value="ECO:0007669"/>
    <property type="project" value="TreeGrafter"/>
</dbReference>
<evidence type="ECO:0000256" key="1">
    <source>
        <dbReference type="ARBA" id="ARBA00005032"/>
    </source>
</evidence>
<dbReference type="Proteomes" id="UP000070544">
    <property type="component" value="Unassembled WGS sequence"/>
</dbReference>
<dbReference type="PIRSF" id="PIRSF039099">
    <property type="entry name" value="APP-BP1"/>
    <property type="match status" value="1"/>
</dbReference>
<dbReference type="InterPro" id="IPR000594">
    <property type="entry name" value="ThiF_NAD_FAD-bd"/>
</dbReference>
<dbReference type="OrthoDB" id="1708823at2759"/>
<gene>
    <name evidence="7" type="ORF">M427DRAFT_146090</name>
</gene>
<dbReference type="EMBL" id="KQ965770">
    <property type="protein sequence ID" value="KXS14290.1"/>
    <property type="molecule type" value="Genomic_DNA"/>
</dbReference>
<feature type="region of interest" description="Disordered" evidence="5">
    <location>
        <begin position="133"/>
        <end position="163"/>
    </location>
</feature>
<evidence type="ECO:0000313" key="8">
    <source>
        <dbReference type="Proteomes" id="UP000070544"/>
    </source>
</evidence>
<evidence type="ECO:0000313" key="7">
    <source>
        <dbReference type="EMBL" id="KXS14290.1"/>
    </source>
</evidence>
<comment type="pathway">
    <text evidence="1 4">Protein modification; protein neddylation.</text>
</comment>
<dbReference type="InterPro" id="IPR035985">
    <property type="entry name" value="Ubiquitin-activating_enz"/>
</dbReference>
<comment type="similarity">
    <text evidence="2 4">Belongs to the ubiquitin-activating E1 family. ULA1 subfamily.</text>
</comment>
<feature type="domain" description="THIF-type NAD/FAD binding fold" evidence="6">
    <location>
        <begin position="12"/>
        <end position="128"/>
    </location>
</feature>
<name>A0A139ABZ5_GONPJ</name>
<dbReference type="InterPro" id="IPR045886">
    <property type="entry name" value="ThiF/MoeB/HesA"/>
</dbReference>
<dbReference type="Gene3D" id="3.40.50.720">
    <property type="entry name" value="NAD(P)-binding Rossmann-like Domain"/>
    <property type="match status" value="2"/>
</dbReference>
<evidence type="ECO:0000256" key="3">
    <source>
        <dbReference type="ARBA" id="ARBA00022786"/>
    </source>
</evidence>
<dbReference type="STRING" id="1344416.A0A139ABZ5"/>
<keyword evidence="3 4" id="KW-0833">Ubl conjugation pathway</keyword>
<sequence length="586" mass="64038">MSHPPDKKQQRYDRQLRLWGAHGQAALESSHVLLINGNATGAEILKNLVLPGIASFTILDPSPVLPSDLGSNFFVDPEDIGKPRAKVVAERLREMNEDVAGEWVGESPSTLLSTNPSFFLRFHLVVLCNHNSPGPSSSASSTPPVGSSTPSPSTPTPQSTSGLLSEKEVAALEDLLWERNVPLVMVRSYGLAGMVRVGRKEHRVIDPHTPTPDLRLQTPFPALQALVDSVNLDALDDHARTGVPFVVILCKAMEKWKKENPTTPPTASALKKLVLAMSKDLNREENFVEASGQAYRACGKYEIPRTARNVLEDPECDKVGVVGAPPPHPFWIVARAVRDFAREEGAGYLPHPGSVPDMKADTGKYVELATIYRQKHLSDLASIRTRVASVVSQINSLPRSTSTSSIDSAPPPAVGETREWAGSVQVKDEEIERWCKNASQVVVKRYKRVKDELGEAGVEAGEPARHLSQPDSPFLHYVLLRAVDRFRDVHHRFPGVLADEVEPDIRLLKKQVQELLKGWGSQGVTVPDEYVHETVRCGAAELHAIAALIGGIASQECIKLITGQYVPVVDTFVFDGIKSVGGVYEL</sequence>
<accession>A0A139ABZ5</accession>
<organism evidence="7 8">
    <name type="scientific">Gonapodya prolifera (strain JEL478)</name>
    <name type="common">Monoblepharis prolifera</name>
    <dbReference type="NCBI Taxonomy" id="1344416"/>
    <lineage>
        <taxon>Eukaryota</taxon>
        <taxon>Fungi</taxon>
        <taxon>Fungi incertae sedis</taxon>
        <taxon>Chytridiomycota</taxon>
        <taxon>Chytridiomycota incertae sedis</taxon>
        <taxon>Monoblepharidomycetes</taxon>
        <taxon>Monoblepharidales</taxon>
        <taxon>Gonapodyaceae</taxon>
        <taxon>Gonapodya</taxon>
    </lineage>
</organism>
<dbReference type="AlphaFoldDB" id="A0A139ABZ5"/>
<dbReference type="OMA" id="KLITHQY"/>
<dbReference type="GO" id="GO:0045116">
    <property type="term" value="P:protein neddylation"/>
    <property type="evidence" value="ECO:0007669"/>
    <property type="project" value="UniProtKB-UniRule"/>
</dbReference>
<evidence type="ECO:0000256" key="2">
    <source>
        <dbReference type="ARBA" id="ARBA00006868"/>
    </source>
</evidence>
<dbReference type="UniPathway" id="UPA00885"/>
<proteinExistence type="inferred from homology"/>
<dbReference type="Pfam" id="PF00899">
    <property type="entry name" value="ThiF"/>
    <property type="match status" value="1"/>
</dbReference>
<reference evidence="7 8" key="1">
    <citation type="journal article" date="2015" name="Genome Biol. Evol.">
        <title>Phylogenomic analyses indicate that early fungi evolved digesting cell walls of algal ancestors of land plants.</title>
        <authorList>
            <person name="Chang Y."/>
            <person name="Wang S."/>
            <person name="Sekimoto S."/>
            <person name="Aerts A.L."/>
            <person name="Choi C."/>
            <person name="Clum A."/>
            <person name="LaButti K.M."/>
            <person name="Lindquist E.A."/>
            <person name="Yee Ngan C."/>
            <person name="Ohm R.A."/>
            <person name="Salamov A.A."/>
            <person name="Grigoriev I.V."/>
            <person name="Spatafora J.W."/>
            <person name="Berbee M.L."/>
        </authorList>
    </citation>
    <scope>NUCLEOTIDE SEQUENCE [LARGE SCALE GENOMIC DNA]</scope>
    <source>
        <strain evidence="7 8">JEL478</strain>
    </source>
</reference>
<dbReference type="PANTHER" id="PTHR10953">
    <property type="entry name" value="UBIQUITIN-ACTIVATING ENZYME E1"/>
    <property type="match status" value="1"/>
</dbReference>
<protein>
    <recommendedName>
        <fullName evidence="4">NEDD8-activating enzyme E1 regulatory subunit</fullName>
    </recommendedName>
</protein>
<evidence type="ECO:0000256" key="5">
    <source>
        <dbReference type="SAM" id="MobiDB-lite"/>
    </source>
</evidence>
<evidence type="ECO:0000256" key="4">
    <source>
        <dbReference type="PIRNR" id="PIRNR039099"/>
    </source>
</evidence>
<comment type="function">
    <text evidence="4">Regulatory subunit of the dimeric UBA3-ULA1 E1 enzyme.</text>
</comment>
<keyword evidence="8" id="KW-1185">Reference proteome</keyword>